<name>A0AB34J4N8_PRYPA</name>
<sequence>MASTSTLLSRGNLPPNRPRPHHAPPETQARIQWCVAALRDGCPYTHTKHTHSFCESGVATPEATPPLPSSIFIDPADYLN</sequence>
<proteinExistence type="predicted"/>
<feature type="region of interest" description="Disordered" evidence="1">
    <location>
        <begin position="58"/>
        <end position="80"/>
    </location>
</feature>
<evidence type="ECO:0000256" key="1">
    <source>
        <dbReference type="SAM" id="MobiDB-lite"/>
    </source>
</evidence>
<keyword evidence="3" id="KW-1185">Reference proteome</keyword>
<dbReference type="EMBL" id="JBGBPQ010000013">
    <property type="protein sequence ID" value="KAL1512314.1"/>
    <property type="molecule type" value="Genomic_DNA"/>
</dbReference>
<dbReference type="Proteomes" id="UP001515480">
    <property type="component" value="Unassembled WGS sequence"/>
</dbReference>
<feature type="region of interest" description="Disordered" evidence="1">
    <location>
        <begin position="1"/>
        <end position="26"/>
    </location>
</feature>
<evidence type="ECO:0000313" key="2">
    <source>
        <dbReference type="EMBL" id="KAL1512314.1"/>
    </source>
</evidence>
<comment type="caution">
    <text evidence="2">The sequence shown here is derived from an EMBL/GenBank/DDBJ whole genome shotgun (WGS) entry which is preliminary data.</text>
</comment>
<organism evidence="2 3">
    <name type="scientific">Prymnesium parvum</name>
    <name type="common">Toxic golden alga</name>
    <dbReference type="NCBI Taxonomy" id="97485"/>
    <lineage>
        <taxon>Eukaryota</taxon>
        <taxon>Haptista</taxon>
        <taxon>Haptophyta</taxon>
        <taxon>Prymnesiophyceae</taxon>
        <taxon>Prymnesiales</taxon>
        <taxon>Prymnesiaceae</taxon>
        <taxon>Prymnesium</taxon>
    </lineage>
</organism>
<reference evidence="2 3" key="1">
    <citation type="journal article" date="2024" name="Science">
        <title>Giant polyketide synthase enzymes in the biosynthesis of giant marine polyether toxins.</title>
        <authorList>
            <person name="Fallon T.R."/>
            <person name="Shende V.V."/>
            <person name="Wierzbicki I.H."/>
            <person name="Pendleton A.L."/>
            <person name="Watervoot N.F."/>
            <person name="Auber R.P."/>
            <person name="Gonzalez D.J."/>
            <person name="Wisecaver J.H."/>
            <person name="Moore B.S."/>
        </authorList>
    </citation>
    <scope>NUCLEOTIDE SEQUENCE [LARGE SCALE GENOMIC DNA]</scope>
    <source>
        <strain evidence="2 3">12B1</strain>
    </source>
</reference>
<gene>
    <name evidence="2" type="ORF">AB1Y20_005576</name>
</gene>
<dbReference type="AlphaFoldDB" id="A0AB34J4N8"/>
<accession>A0AB34J4N8</accession>
<protein>
    <submittedName>
        <fullName evidence="2">Uncharacterized protein</fullName>
    </submittedName>
</protein>
<evidence type="ECO:0000313" key="3">
    <source>
        <dbReference type="Proteomes" id="UP001515480"/>
    </source>
</evidence>